<accession>A0A5N5UJ75</accession>
<dbReference type="Gene3D" id="3.40.50.150">
    <property type="entry name" value="Vaccinia Virus protein VP39"/>
    <property type="match status" value="1"/>
</dbReference>
<dbReference type="InterPro" id="IPR018117">
    <property type="entry name" value="C5_DNA_meth_AS"/>
</dbReference>
<dbReference type="PROSITE" id="PS00095">
    <property type="entry name" value="C5_MTASE_2"/>
    <property type="match status" value="1"/>
</dbReference>
<dbReference type="InterPro" id="IPR001525">
    <property type="entry name" value="C5_MeTfrase"/>
</dbReference>
<dbReference type="EMBL" id="QMDY01000003">
    <property type="protein sequence ID" value="KAB7518827.1"/>
    <property type="molecule type" value="Genomic_DNA"/>
</dbReference>
<gene>
    <name evidence="6" type="primary">dcm</name>
    <name evidence="6" type="ORF">DP108_06580</name>
</gene>
<name>A0A5N5UJ75_9EURY</name>
<dbReference type="PRINTS" id="PR00105">
    <property type="entry name" value="C5METTRFRASE"/>
</dbReference>
<comment type="similarity">
    <text evidence="5">Belongs to the class I-like SAM-binding methyltransferase superfamily. C5-methyltransferase family.</text>
</comment>
<dbReference type="PROSITE" id="PS00094">
    <property type="entry name" value="C5_MTASE_1"/>
    <property type="match status" value="1"/>
</dbReference>
<dbReference type="PANTHER" id="PTHR10629">
    <property type="entry name" value="CYTOSINE-SPECIFIC METHYLTRANSFERASE"/>
    <property type="match status" value="1"/>
</dbReference>
<dbReference type="GO" id="GO:0044027">
    <property type="term" value="P:negative regulation of gene expression via chromosomal CpG island methylation"/>
    <property type="evidence" value="ECO:0007669"/>
    <property type="project" value="TreeGrafter"/>
</dbReference>
<evidence type="ECO:0000256" key="5">
    <source>
        <dbReference type="RuleBase" id="RU000416"/>
    </source>
</evidence>
<comment type="caution">
    <text evidence="6">The sequence shown here is derived from an EMBL/GenBank/DDBJ whole genome shotgun (WGS) entry which is preliminary data.</text>
</comment>
<evidence type="ECO:0000313" key="6">
    <source>
        <dbReference type="EMBL" id="KAB7518827.1"/>
    </source>
</evidence>
<dbReference type="EC" id="2.1.1.37" evidence="1"/>
<evidence type="ECO:0000256" key="3">
    <source>
        <dbReference type="ARBA" id="ARBA00022679"/>
    </source>
</evidence>
<dbReference type="PANTHER" id="PTHR10629:SF52">
    <property type="entry name" value="DNA (CYTOSINE-5)-METHYLTRANSFERASE 1"/>
    <property type="match status" value="1"/>
</dbReference>
<protein>
    <recommendedName>
        <fullName evidence="1">DNA (cytosine-5-)-methyltransferase</fullName>
        <ecNumber evidence="1">2.1.1.37</ecNumber>
    </recommendedName>
</protein>
<dbReference type="Pfam" id="PF00145">
    <property type="entry name" value="DNA_methylase"/>
    <property type="match status" value="1"/>
</dbReference>
<dbReference type="RefSeq" id="WP_152156207.1">
    <property type="nucleotide sequence ID" value="NZ_QMDY01000003.1"/>
</dbReference>
<evidence type="ECO:0000256" key="4">
    <source>
        <dbReference type="ARBA" id="ARBA00022691"/>
    </source>
</evidence>
<evidence type="ECO:0000256" key="1">
    <source>
        <dbReference type="ARBA" id="ARBA00011975"/>
    </source>
</evidence>
<reference evidence="6 7" key="1">
    <citation type="submission" date="2019-10" db="EMBL/GenBank/DDBJ databases">
        <title>Unraveling microbial dark matter from salterns through culturing: the case of the genus Halosegnis.</title>
        <authorList>
            <person name="Duran-Viseras A."/>
            <person name="Andrei A.-S."/>
            <person name="Vera-Gargallo B."/>
            <person name="Ghai R."/>
            <person name="Sanchez-Porro C."/>
            <person name="Ventosa A."/>
        </authorList>
    </citation>
    <scope>NUCLEOTIDE SEQUENCE [LARGE SCALE GENOMIC DNA]</scope>
    <source>
        <strain evidence="6 7">F19-13</strain>
    </source>
</reference>
<dbReference type="SUPFAM" id="SSF53335">
    <property type="entry name" value="S-adenosyl-L-methionine-dependent methyltransferases"/>
    <property type="match status" value="1"/>
</dbReference>
<organism evidence="6 7">
    <name type="scientific">Halosegnis rubeus</name>
    <dbReference type="NCBI Taxonomy" id="2212850"/>
    <lineage>
        <taxon>Archaea</taxon>
        <taxon>Methanobacteriati</taxon>
        <taxon>Methanobacteriota</taxon>
        <taxon>Stenosarchaea group</taxon>
        <taxon>Halobacteria</taxon>
        <taxon>Halobacteriales</taxon>
        <taxon>Natronomonadaceae</taxon>
        <taxon>Halosegnis</taxon>
    </lineage>
</organism>
<keyword evidence="2 6" id="KW-0489">Methyltransferase</keyword>
<keyword evidence="4" id="KW-0949">S-adenosyl-L-methionine</keyword>
<keyword evidence="3 6" id="KW-0808">Transferase</keyword>
<dbReference type="GO" id="GO:0003886">
    <property type="term" value="F:DNA (cytosine-5-)-methyltransferase activity"/>
    <property type="evidence" value="ECO:0007669"/>
    <property type="project" value="UniProtKB-EC"/>
</dbReference>
<dbReference type="Gene3D" id="3.90.120.10">
    <property type="entry name" value="DNA Methylase, subunit A, domain 2"/>
    <property type="match status" value="1"/>
</dbReference>
<evidence type="ECO:0000313" key="7">
    <source>
        <dbReference type="Proteomes" id="UP000326207"/>
    </source>
</evidence>
<dbReference type="InterPro" id="IPR050390">
    <property type="entry name" value="C5-Methyltransferase"/>
</dbReference>
<dbReference type="AlphaFoldDB" id="A0A5N5UJ75"/>
<dbReference type="InterPro" id="IPR029063">
    <property type="entry name" value="SAM-dependent_MTases_sf"/>
</dbReference>
<evidence type="ECO:0000256" key="2">
    <source>
        <dbReference type="ARBA" id="ARBA00022603"/>
    </source>
</evidence>
<sequence>MKVAAVDLFCGAGGLSYGLQQAGISVMAGIDRSPDCKYPYEQNIDGDYIRADIHALAQDPEPIAQMYPWDADIKVLTACAPCQPYSTMGHSKEKSQQDHQKWGLLNEVSRIVEYVDPDVVVTENVLQVKQEDGVYDSFVENLESQGYHINSDENKNVYCPQYGIPQKRKRWVLMASKIGPLSLPDPPIQDEENYPTVKEAIDHLPPIEAGEVRNKNDAHRARSLSEKNLERINNMVPGGDWTLWEDDLDHLLADCHRKASGQSYKAPYSRMRPNEPSPTITTQFYNYGSGRFGHYDTDQNRALSLREGALLQTFPEDYDFYNSWEDTGVSNLGRQIGNAVPPKLGEYIGQAILSHVGVAAPSVEPMVADD</sequence>
<proteinExistence type="inferred from homology"/>
<dbReference type="PROSITE" id="PS51679">
    <property type="entry name" value="SAM_MT_C5"/>
    <property type="match status" value="1"/>
</dbReference>
<dbReference type="Proteomes" id="UP000326207">
    <property type="component" value="Unassembled WGS sequence"/>
</dbReference>
<dbReference type="InterPro" id="IPR031303">
    <property type="entry name" value="C5_meth_CS"/>
</dbReference>
<dbReference type="GO" id="GO:0003677">
    <property type="term" value="F:DNA binding"/>
    <property type="evidence" value="ECO:0007669"/>
    <property type="project" value="TreeGrafter"/>
</dbReference>
<dbReference type="GO" id="GO:0032259">
    <property type="term" value="P:methylation"/>
    <property type="evidence" value="ECO:0007669"/>
    <property type="project" value="UniProtKB-KW"/>
</dbReference>
<dbReference type="NCBIfam" id="TIGR00675">
    <property type="entry name" value="dcm"/>
    <property type="match status" value="1"/>
</dbReference>